<evidence type="ECO:0000256" key="9">
    <source>
        <dbReference type="ARBA" id="ARBA00023012"/>
    </source>
</evidence>
<dbReference type="SMART" id="SM00388">
    <property type="entry name" value="HisKA"/>
    <property type="match status" value="1"/>
</dbReference>
<dbReference type="InterPro" id="IPR005467">
    <property type="entry name" value="His_kinase_dom"/>
</dbReference>
<proteinExistence type="predicted"/>
<dbReference type="InterPro" id="IPR003594">
    <property type="entry name" value="HATPase_dom"/>
</dbReference>
<dbReference type="SUPFAM" id="SSF47384">
    <property type="entry name" value="Homodimeric domain of signal transducing histidine kinase"/>
    <property type="match status" value="1"/>
</dbReference>
<evidence type="ECO:0000313" key="14">
    <source>
        <dbReference type="Proteomes" id="UP001596189"/>
    </source>
</evidence>
<accession>A0ABW1JE25</accession>
<evidence type="ECO:0000256" key="2">
    <source>
        <dbReference type="ARBA" id="ARBA00004236"/>
    </source>
</evidence>
<evidence type="ECO:0000256" key="3">
    <source>
        <dbReference type="ARBA" id="ARBA00012438"/>
    </source>
</evidence>
<dbReference type="InterPro" id="IPR036890">
    <property type="entry name" value="HATPase_C_sf"/>
</dbReference>
<comment type="subcellular location">
    <subcellularLocation>
        <location evidence="2">Cell membrane</location>
    </subcellularLocation>
</comment>
<gene>
    <name evidence="13" type="ORF">ACFQDO_10505</name>
</gene>
<feature type="transmembrane region" description="Helical" evidence="10">
    <location>
        <begin position="143"/>
        <end position="164"/>
    </location>
</feature>
<protein>
    <recommendedName>
        <fullName evidence="3">histidine kinase</fullName>
        <ecNumber evidence="3">2.7.13.3</ecNumber>
    </recommendedName>
</protein>
<keyword evidence="10" id="KW-0472">Membrane</keyword>
<dbReference type="SMART" id="SM00304">
    <property type="entry name" value="HAMP"/>
    <property type="match status" value="1"/>
</dbReference>
<organism evidence="13 14">
    <name type="scientific">Angustibacter luteus</name>
    <dbReference type="NCBI Taxonomy" id="658456"/>
    <lineage>
        <taxon>Bacteria</taxon>
        <taxon>Bacillati</taxon>
        <taxon>Actinomycetota</taxon>
        <taxon>Actinomycetes</taxon>
        <taxon>Kineosporiales</taxon>
        <taxon>Kineosporiaceae</taxon>
    </lineage>
</organism>
<dbReference type="SUPFAM" id="SSF55874">
    <property type="entry name" value="ATPase domain of HSP90 chaperone/DNA topoisomerase II/histidine kinase"/>
    <property type="match status" value="1"/>
</dbReference>
<comment type="caution">
    <text evidence="13">The sequence shown here is derived from an EMBL/GenBank/DDBJ whole genome shotgun (WGS) entry which is preliminary data.</text>
</comment>
<dbReference type="Gene3D" id="1.10.287.130">
    <property type="match status" value="1"/>
</dbReference>
<evidence type="ECO:0000256" key="7">
    <source>
        <dbReference type="ARBA" id="ARBA00022777"/>
    </source>
</evidence>
<evidence type="ECO:0000259" key="11">
    <source>
        <dbReference type="PROSITE" id="PS50109"/>
    </source>
</evidence>
<feature type="domain" description="HAMP" evidence="12">
    <location>
        <begin position="169"/>
        <end position="221"/>
    </location>
</feature>
<evidence type="ECO:0000313" key="13">
    <source>
        <dbReference type="EMBL" id="MFC6007559.1"/>
    </source>
</evidence>
<evidence type="ECO:0000256" key="8">
    <source>
        <dbReference type="ARBA" id="ARBA00022989"/>
    </source>
</evidence>
<dbReference type="InterPro" id="IPR003660">
    <property type="entry name" value="HAMP_dom"/>
</dbReference>
<feature type="domain" description="Histidine kinase" evidence="11">
    <location>
        <begin position="229"/>
        <end position="426"/>
    </location>
</feature>
<dbReference type="GO" id="GO:0016301">
    <property type="term" value="F:kinase activity"/>
    <property type="evidence" value="ECO:0007669"/>
    <property type="project" value="UniProtKB-KW"/>
</dbReference>
<dbReference type="EC" id="2.7.13.3" evidence="3"/>
<reference evidence="14" key="1">
    <citation type="journal article" date="2019" name="Int. J. Syst. Evol. Microbiol.">
        <title>The Global Catalogue of Microorganisms (GCM) 10K type strain sequencing project: providing services to taxonomists for standard genome sequencing and annotation.</title>
        <authorList>
            <consortium name="The Broad Institute Genomics Platform"/>
            <consortium name="The Broad Institute Genome Sequencing Center for Infectious Disease"/>
            <person name="Wu L."/>
            <person name="Ma J."/>
        </authorList>
    </citation>
    <scope>NUCLEOTIDE SEQUENCE [LARGE SCALE GENOMIC DNA]</scope>
    <source>
        <strain evidence="14">KACC 14249</strain>
    </source>
</reference>
<evidence type="ECO:0000256" key="10">
    <source>
        <dbReference type="SAM" id="Phobius"/>
    </source>
</evidence>
<keyword evidence="9" id="KW-0902">Two-component regulatory system</keyword>
<dbReference type="InterPro" id="IPR003661">
    <property type="entry name" value="HisK_dim/P_dom"/>
</dbReference>
<dbReference type="Proteomes" id="UP001596189">
    <property type="component" value="Unassembled WGS sequence"/>
</dbReference>
<keyword evidence="6 10" id="KW-0812">Transmembrane</keyword>
<keyword evidence="14" id="KW-1185">Reference proteome</keyword>
<dbReference type="PANTHER" id="PTHR45436">
    <property type="entry name" value="SENSOR HISTIDINE KINASE YKOH"/>
    <property type="match status" value="1"/>
</dbReference>
<dbReference type="Gene3D" id="1.10.8.500">
    <property type="entry name" value="HAMP domain in histidine kinase"/>
    <property type="match status" value="1"/>
</dbReference>
<dbReference type="SUPFAM" id="SSF158472">
    <property type="entry name" value="HAMP domain-like"/>
    <property type="match status" value="1"/>
</dbReference>
<evidence type="ECO:0000256" key="1">
    <source>
        <dbReference type="ARBA" id="ARBA00000085"/>
    </source>
</evidence>
<comment type="catalytic activity">
    <reaction evidence="1">
        <text>ATP + protein L-histidine = ADP + protein N-phospho-L-histidine.</text>
        <dbReference type="EC" id="2.7.13.3"/>
    </reaction>
</comment>
<feature type="transmembrane region" description="Helical" evidence="10">
    <location>
        <begin position="7"/>
        <end position="28"/>
    </location>
</feature>
<dbReference type="Gene3D" id="3.30.565.10">
    <property type="entry name" value="Histidine kinase-like ATPase, C-terminal domain"/>
    <property type="match status" value="1"/>
</dbReference>
<evidence type="ECO:0000256" key="5">
    <source>
        <dbReference type="ARBA" id="ARBA00022679"/>
    </source>
</evidence>
<dbReference type="CDD" id="cd06225">
    <property type="entry name" value="HAMP"/>
    <property type="match status" value="1"/>
</dbReference>
<dbReference type="EMBL" id="JBHSRD010000003">
    <property type="protein sequence ID" value="MFC6007559.1"/>
    <property type="molecule type" value="Genomic_DNA"/>
</dbReference>
<keyword evidence="4" id="KW-0597">Phosphoprotein</keyword>
<dbReference type="InterPro" id="IPR036097">
    <property type="entry name" value="HisK_dim/P_sf"/>
</dbReference>
<name>A0ABW1JE25_9ACTN</name>
<dbReference type="PROSITE" id="PS50109">
    <property type="entry name" value="HIS_KIN"/>
    <property type="match status" value="1"/>
</dbReference>
<dbReference type="SMART" id="SM00387">
    <property type="entry name" value="HATPase_c"/>
    <property type="match status" value="1"/>
</dbReference>
<dbReference type="PROSITE" id="PS50885">
    <property type="entry name" value="HAMP"/>
    <property type="match status" value="1"/>
</dbReference>
<dbReference type="Pfam" id="PF02518">
    <property type="entry name" value="HATPase_c"/>
    <property type="match status" value="1"/>
</dbReference>
<evidence type="ECO:0000256" key="6">
    <source>
        <dbReference type="ARBA" id="ARBA00022692"/>
    </source>
</evidence>
<dbReference type="PANTHER" id="PTHR45436:SF5">
    <property type="entry name" value="SENSOR HISTIDINE KINASE TRCS"/>
    <property type="match status" value="1"/>
</dbReference>
<dbReference type="RefSeq" id="WP_345716352.1">
    <property type="nucleotide sequence ID" value="NZ_BAABFP010000004.1"/>
</dbReference>
<evidence type="ECO:0000256" key="4">
    <source>
        <dbReference type="ARBA" id="ARBA00022553"/>
    </source>
</evidence>
<keyword evidence="7 13" id="KW-0418">Kinase</keyword>
<keyword evidence="5" id="KW-0808">Transferase</keyword>
<dbReference type="Pfam" id="PF00672">
    <property type="entry name" value="HAMP"/>
    <property type="match status" value="1"/>
</dbReference>
<evidence type="ECO:0000259" key="12">
    <source>
        <dbReference type="PROSITE" id="PS50885"/>
    </source>
</evidence>
<keyword evidence="8 10" id="KW-1133">Transmembrane helix</keyword>
<sequence length="427" mass="44023">MRRQIAWLVVATTSAVVLAFLIPLGLLVRTLSEDRALASANQEAQSVAALVGTVDDQGQLAELVALNDQRSPFSTSVLLPSGEVLGAAEPTQPAADVARARQGAAFTAHAGSGAQVLVPIVTGDGTAVVRTSVSDAELHHGLAAAWASLAGLGVVLLAAALLVARRLGGRVSAPVTDLAEVAHRLREGELDARADVEGPPEVAELGQALNRLADRIGELLVLERESVADLSHRLRTPVTALRLDVDGVLDEDAATRLRGHVDQLQRTVDAIVRDARRPVLSGLDSRCDAVPVVRERVEFWSALADEQGRRVSVELATGPLLAAVDAGELADVVDVLVDNVFAHTPEGTGFDVRLDRSAGLVRLRVVDAGPGGVQASDVERGASGAGSSGLGLDIARRVAVAAGGSLDLLAAPGGGTQVVVTFAPPAD</sequence>
<dbReference type="CDD" id="cd00082">
    <property type="entry name" value="HisKA"/>
    <property type="match status" value="1"/>
</dbReference>
<dbReference type="InterPro" id="IPR050428">
    <property type="entry name" value="TCS_sensor_his_kinase"/>
</dbReference>